<dbReference type="GO" id="GO:0005737">
    <property type="term" value="C:cytoplasm"/>
    <property type="evidence" value="ECO:0007669"/>
    <property type="project" value="TreeGrafter"/>
</dbReference>
<dbReference type="Gene3D" id="3.50.50.60">
    <property type="entry name" value="FAD/NAD(P)-binding domain"/>
    <property type="match status" value="1"/>
</dbReference>
<evidence type="ECO:0000313" key="3">
    <source>
        <dbReference type="EMBL" id="CAE0824378.1"/>
    </source>
</evidence>
<dbReference type="GO" id="GO:0015031">
    <property type="term" value="P:protein transport"/>
    <property type="evidence" value="ECO:0007669"/>
    <property type="project" value="InterPro"/>
</dbReference>
<accession>A0A7S4G3U7</accession>
<sequence>MEDNYDAIVLGTGLTECVLSGLLSTSGLKVLHMDRNAYYGGECASLNLEQLFEKFNKGAPPAELGKSHLYNVDLCPKLLMANGILVKILRKTVAARYNMEFMLIDGSFVLRDGKIHKVPVTEREALSSGLMGMFEKRRAAKFLSWVQDYEPNDKKTHKGFDLLTKPMREVFKEFGLDPKTVDFLGHAAALHHNDEYLDEPAHDTLLKLKLYAESVNMYGSSPYVYPLYGLGDIPQAFARLCAVYGGTYMLHKPVDKILWENGKFVGVQSGDEVAKAPLVVGDPSYFLAEAGKTKPAAQVVRAICLLDHPIPNIPDGAKSAQIIIPQSELKRKHDMYVTCTSYVHKVCPDGYFIALVSTTVETANPEAELAPGLKLLGPILQKFVSVSPVYEPAGNGAEDKAFISKSMDATTHFESCAIDILDLYRRIMGKEYDYDAPLTDDQQ</sequence>
<dbReference type="GO" id="GO:0016192">
    <property type="term" value="P:vesicle-mediated transport"/>
    <property type="evidence" value="ECO:0007669"/>
    <property type="project" value="TreeGrafter"/>
</dbReference>
<dbReference type="FunFam" id="1.10.405.10:FF:000001">
    <property type="entry name" value="Rab GDP dissociation inhibitor"/>
    <property type="match status" value="1"/>
</dbReference>
<evidence type="ECO:0000256" key="1">
    <source>
        <dbReference type="ARBA" id="ARBA00005593"/>
    </source>
</evidence>
<comment type="similarity">
    <text evidence="1 2">Belongs to the Rab GDI family.</text>
</comment>
<dbReference type="Gene3D" id="1.10.405.10">
    <property type="entry name" value="Guanine Nucleotide Dissociation Inhibitor, domain 1"/>
    <property type="match status" value="1"/>
</dbReference>
<protein>
    <recommendedName>
        <fullName evidence="2">Rab GDP dissociation inhibitor</fullName>
    </recommendedName>
</protein>
<dbReference type="Gene3D" id="3.30.519.10">
    <property type="entry name" value="Guanine Nucleotide Dissociation Inhibitor, domain 2"/>
    <property type="match status" value="1"/>
</dbReference>
<dbReference type="GO" id="GO:0005093">
    <property type="term" value="F:Rab GDP-dissociation inhibitor activity"/>
    <property type="evidence" value="ECO:0007669"/>
    <property type="project" value="InterPro"/>
</dbReference>
<dbReference type="InterPro" id="IPR036188">
    <property type="entry name" value="FAD/NAD-bd_sf"/>
</dbReference>
<dbReference type="PANTHER" id="PTHR11787">
    <property type="entry name" value="RAB GDP-DISSOCIATION INHIBITOR"/>
    <property type="match status" value="1"/>
</dbReference>
<dbReference type="SUPFAM" id="SSF51905">
    <property type="entry name" value="FAD/NAD(P)-binding domain"/>
    <property type="match status" value="2"/>
</dbReference>
<proteinExistence type="inferred from homology"/>
<dbReference type="SUPFAM" id="SSF54373">
    <property type="entry name" value="FAD-linked reductases, C-terminal domain"/>
    <property type="match status" value="1"/>
</dbReference>
<dbReference type="EMBL" id="HBJA01103238">
    <property type="protein sequence ID" value="CAE0824378.1"/>
    <property type="molecule type" value="Transcribed_RNA"/>
</dbReference>
<reference evidence="3" key="1">
    <citation type="submission" date="2021-01" db="EMBL/GenBank/DDBJ databases">
        <authorList>
            <person name="Corre E."/>
            <person name="Pelletier E."/>
            <person name="Niang G."/>
            <person name="Scheremetjew M."/>
            <person name="Finn R."/>
            <person name="Kale V."/>
            <person name="Holt S."/>
            <person name="Cochrane G."/>
            <person name="Meng A."/>
            <person name="Brown T."/>
            <person name="Cohen L."/>
        </authorList>
    </citation>
    <scope>NUCLEOTIDE SEQUENCE</scope>
    <source>
        <strain evidence="3">CCMP1594</strain>
    </source>
</reference>
<dbReference type="AlphaFoldDB" id="A0A7S4G3U7"/>
<dbReference type="InterPro" id="IPR000806">
    <property type="entry name" value="RabGDI"/>
</dbReference>
<organism evidence="3">
    <name type="scientific">Eutreptiella gymnastica</name>
    <dbReference type="NCBI Taxonomy" id="73025"/>
    <lineage>
        <taxon>Eukaryota</taxon>
        <taxon>Discoba</taxon>
        <taxon>Euglenozoa</taxon>
        <taxon>Euglenida</taxon>
        <taxon>Spirocuta</taxon>
        <taxon>Euglenophyceae</taxon>
        <taxon>Eutreptiales</taxon>
        <taxon>Eutreptiaceae</taxon>
        <taxon>Eutreptiella</taxon>
    </lineage>
</organism>
<dbReference type="PRINTS" id="PR00892">
    <property type="entry name" value="RABGDI"/>
</dbReference>
<dbReference type="PRINTS" id="PR00891">
    <property type="entry name" value="RABGDIREP"/>
</dbReference>
<dbReference type="Pfam" id="PF00996">
    <property type="entry name" value="GDI"/>
    <property type="match status" value="1"/>
</dbReference>
<evidence type="ECO:0000256" key="2">
    <source>
        <dbReference type="RuleBase" id="RU363124"/>
    </source>
</evidence>
<gene>
    <name evidence="3" type="ORF">EGYM00163_LOCUS35585</name>
</gene>
<dbReference type="PANTHER" id="PTHR11787:SF8">
    <property type="entry name" value="RAB GDP DISSOCIATION INHIBITOR"/>
    <property type="match status" value="1"/>
</dbReference>
<dbReference type="GO" id="GO:0007264">
    <property type="term" value="P:small GTPase-mediated signal transduction"/>
    <property type="evidence" value="ECO:0007669"/>
    <property type="project" value="InterPro"/>
</dbReference>
<dbReference type="InterPro" id="IPR018203">
    <property type="entry name" value="GDP_dissociation_inhibitor"/>
</dbReference>
<name>A0A7S4G3U7_9EUGL</name>